<gene>
    <name evidence="1" type="ORF">AVEN_42626_1</name>
</gene>
<keyword evidence="2" id="KW-1185">Reference proteome</keyword>
<evidence type="ECO:0000313" key="2">
    <source>
        <dbReference type="Proteomes" id="UP000499080"/>
    </source>
</evidence>
<dbReference type="EMBL" id="BGPR01000092">
    <property type="protein sequence ID" value="GBL93164.1"/>
    <property type="molecule type" value="Genomic_DNA"/>
</dbReference>
<reference evidence="1 2" key="1">
    <citation type="journal article" date="2019" name="Sci. Rep.">
        <title>Orb-weaving spider Araneus ventricosus genome elucidates the spidroin gene catalogue.</title>
        <authorList>
            <person name="Kono N."/>
            <person name="Nakamura H."/>
            <person name="Ohtoshi R."/>
            <person name="Moran D.A.P."/>
            <person name="Shinohara A."/>
            <person name="Yoshida Y."/>
            <person name="Fujiwara M."/>
            <person name="Mori M."/>
            <person name="Tomita M."/>
            <person name="Arakawa K."/>
        </authorList>
    </citation>
    <scope>NUCLEOTIDE SEQUENCE [LARGE SCALE GENOMIC DNA]</scope>
</reference>
<protein>
    <submittedName>
        <fullName evidence="1">Uncharacterized protein</fullName>
    </submittedName>
</protein>
<comment type="caution">
    <text evidence="1">The sequence shown here is derived from an EMBL/GenBank/DDBJ whole genome shotgun (WGS) entry which is preliminary data.</text>
</comment>
<evidence type="ECO:0000313" key="1">
    <source>
        <dbReference type="EMBL" id="GBL93164.1"/>
    </source>
</evidence>
<name>A0A4Y2BPP6_ARAVE</name>
<dbReference type="Proteomes" id="UP000499080">
    <property type="component" value="Unassembled WGS sequence"/>
</dbReference>
<sequence length="106" mass="11667">MIPKYVVRTSIALRLVIQDRTTPREVDRSNPNPTVIQKTCQNCHGIERKVCYSNLYQYPSLPFGLPNRKCGGSRHVRVGTLGVCSSPSKSKKAGNEVTGSECSCVV</sequence>
<accession>A0A4Y2BPP6</accession>
<proteinExistence type="predicted"/>
<organism evidence="1 2">
    <name type="scientific">Araneus ventricosus</name>
    <name type="common">Orbweaver spider</name>
    <name type="synonym">Epeira ventricosa</name>
    <dbReference type="NCBI Taxonomy" id="182803"/>
    <lineage>
        <taxon>Eukaryota</taxon>
        <taxon>Metazoa</taxon>
        <taxon>Ecdysozoa</taxon>
        <taxon>Arthropoda</taxon>
        <taxon>Chelicerata</taxon>
        <taxon>Arachnida</taxon>
        <taxon>Araneae</taxon>
        <taxon>Araneomorphae</taxon>
        <taxon>Entelegynae</taxon>
        <taxon>Araneoidea</taxon>
        <taxon>Araneidae</taxon>
        <taxon>Araneus</taxon>
    </lineage>
</organism>
<dbReference type="AlphaFoldDB" id="A0A4Y2BPP6"/>